<evidence type="ECO:0000313" key="2">
    <source>
        <dbReference type="Proteomes" id="UP000586031"/>
    </source>
</evidence>
<sequence length="113" mass="11802">MLKKVEIALLVLFVCTVVAVSGCMSSSVKVVVNYPGSWNGTITDSSGTRTIEGTGDKTIDLGGIIGSLKVQVQKKDTSSDTLTASIVRDDKNVTSLSTFAPNGDVTLSIYLTA</sequence>
<dbReference type="PROSITE" id="PS51257">
    <property type="entry name" value="PROKAR_LIPOPROTEIN"/>
    <property type="match status" value="1"/>
</dbReference>
<reference evidence="2" key="1">
    <citation type="journal article" date="2020" name="bioRxiv">
        <title>A rank-normalized archaeal taxonomy based on genome phylogeny resolves widespread incomplete and uneven classifications.</title>
        <authorList>
            <person name="Rinke C."/>
            <person name="Chuvochina M."/>
            <person name="Mussig A.J."/>
            <person name="Chaumeil P.-A."/>
            <person name="Waite D.W."/>
            <person name="Whitman W.B."/>
            <person name="Parks D.H."/>
            <person name="Hugenholtz P."/>
        </authorList>
    </citation>
    <scope>NUCLEOTIDE SEQUENCE [LARGE SCALE GENOMIC DNA]</scope>
</reference>
<dbReference type="AlphaFoldDB" id="A0A7J4TG71"/>
<comment type="caution">
    <text evidence="1">The sequence shown here is derived from an EMBL/GenBank/DDBJ whole genome shotgun (WGS) entry which is preliminary data.</text>
</comment>
<protein>
    <submittedName>
        <fullName evidence="1">Uncharacterized protein</fullName>
    </submittedName>
</protein>
<dbReference type="Proteomes" id="UP000586031">
    <property type="component" value="Unassembled WGS sequence"/>
</dbReference>
<name>A0A7J4TG71_9EURY</name>
<proteinExistence type="predicted"/>
<organism evidence="1 2">
    <name type="scientific">Methanobacterium subterraneum</name>
    <dbReference type="NCBI Taxonomy" id="59277"/>
    <lineage>
        <taxon>Archaea</taxon>
        <taxon>Methanobacteriati</taxon>
        <taxon>Methanobacteriota</taxon>
        <taxon>Methanomada group</taxon>
        <taxon>Methanobacteria</taxon>
        <taxon>Methanobacteriales</taxon>
        <taxon>Methanobacteriaceae</taxon>
        <taxon>Methanobacterium</taxon>
    </lineage>
</organism>
<evidence type="ECO:0000313" key="1">
    <source>
        <dbReference type="EMBL" id="HII83415.1"/>
    </source>
</evidence>
<dbReference type="EMBL" id="DUHE01000028">
    <property type="protein sequence ID" value="HII83415.1"/>
    <property type="molecule type" value="Genomic_DNA"/>
</dbReference>
<gene>
    <name evidence="1" type="ORF">HA271_00930</name>
</gene>
<accession>A0A7J4TG71</accession>